<dbReference type="STRING" id="1195236.CTER_2700"/>
<gene>
    <name evidence="5" type="ORF">CTER_2700</name>
</gene>
<reference evidence="5 6" key="1">
    <citation type="journal article" date="2013" name="Genome Announc.">
        <title>Draft Genome Sequence of the Cellulolytic, Mesophilic, Anaerobic Bacterium Clostridium termitidis Strain CT1112 (DSM 5398).</title>
        <authorList>
            <person name="Lal S."/>
            <person name="Ramachandran U."/>
            <person name="Zhang X."/>
            <person name="Munir R."/>
            <person name="Sparling R."/>
            <person name="Levin D.B."/>
        </authorList>
    </citation>
    <scope>NUCLEOTIDE SEQUENCE [LARGE SCALE GENOMIC DNA]</scope>
    <source>
        <strain evidence="5 6">CT1112</strain>
    </source>
</reference>
<dbReference type="Gene3D" id="3.20.80.10">
    <property type="entry name" value="Regulatory factor, effector binding domain"/>
    <property type="match status" value="1"/>
</dbReference>
<protein>
    <submittedName>
        <fullName evidence="5">AraC family transcriptional regulator</fullName>
    </submittedName>
</protein>
<proteinExistence type="predicted"/>
<dbReference type="PANTHER" id="PTHR47504">
    <property type="entry name" value="RIGHT ORIGIN-BINDING PROTEIN"/>
    <property type="match status" value="1"/>
</dbReference>
<evidence type="ECO:0000313" key="6">
    <source>
        <dbReference type="Proteomes" id="UP000014155"/>
    </source>
</evidence>
<comment type="caution">
    <text evidence="5">The sequence shown here is derived from an EMBL/GenBank/DDBJ whole genome shotgun (WGS) entry which is preliminary data.</text>
</comment>
<dbReference type="PANTHER" id="PTHR47504:SF5">
    <property type="entry name" value="RIGHT ORIGIN-BINDING PROTEIN"/>
    <property type="match status" value="1"/>
</dbReference>
<dbReference type="GO" id="GO:0003700">
    <property type="term" value="F:DNA-binding transcription factor activity"/>
    <property type="evidence" value="ECO:0007669"/>
    <property type="project" value="InterPro"/>
</dbReference>
<name>S0FHY3_RUMCE</name>
<evidence type="ECO:0000256" key="2">
    <source>
        <dbReference type="ARBA" id="ARBA00023125"/>
    </source>
</evidence>
<dbReference type="SUPFAM" id="SSF46689">
    <property type="entry name" value="Homeodomain-like"/>
    <property type="match status" value="2"/>
</dbReference>
<evidence type="ECO:0000259" key="4">
    <source>
        <dbReference type="PROSITE" id="PS01124"/>
    </source>
</evidence>
<dbReference type="InterPro" id="IPR018062">
    <property type="entry name" value="HTH_AraC-typ_CS"/>
</dbReference>
<dbReference type="Pfam" id="PF12833">
    <property type="entry name" value="HTH_18"/>
    <property type="match status" value="1"/>
</dbReference>
<dbReference type="SMART" id="SM00342">
    <property type="entry name" value="HTH_ARAC"/>
    <property type="match status" value="1"/>
</dbReference>
<evidence type="ECO:0000256" key="1">
    <source>
        <dbReference type="ARBA" id="ARBA00023015"/>
    </source>
</evidence>
<dbReference type="PROSITE" id="PS01124">
    <property type="entry name" value="HTH_ARAC_FAMILY_2"/>
    <property type="match status" value="1"/>
</dbReference>
<dbReference type="AlphaFoldDB" id="S0FHY3"/>
<dbReference type="EMBL" id="AORV01000038">
    <property type="protein sequence ID" value="EMS71420.1"/>
    <property type="molecule type" value="Genomic_DNA"/>
</dbReference>
<dbReference type="InterPro" id="IPR011256">
    <property type="entry name" value="Reg_factor_effector_dom_sf"/>
</dbReference>
<dbReference type="eggNOG" id="COG2207">
    <property type="taxonomic scope" value="Bacteria"/>
</dbReference>
<accession>S0FHY3</accession>
<dbReference type="InterPro" id="IPR050959">
    <property type="entry name" value="MarA-like"/>
</dbReference>
<dbReference type="InterPro" id="IPR009057">
    <property type="entry name" value="Homeodomain-like_sf"/>
</dbReference>
<organism evidence="5 6">
    <name type="scientific">Ruminiclostridium cellobioparum subsp. termitidis CT1112</name>
    <dbReference type="NCBI Taxonomy" id="1195236"/>
    <lineage>
        <taxon>Bacteria</taxon>
        <taxon>Bacillati</taxon>
        <taxon>Bacillota</taxon>
        <taxon>Clostridia</taxon>
        <taxon>Eubacteriales</taxon>
        <taxon>Oscillospiraceae</taxon>
        <taxon>Ruminiclostridium</taxon>
    </lineage>
</organism>
<dbReference type="Proteomes" id="UP000014155">
    <property type="component" value="Unassembled WGS sequence"/>
</dbReference>
<dbReference type="InterPro" id="IPR018060">
    <property type="entry name" value="HTH_AraC"/>
</dbReference>
<keyword evidence="6" id="KW-1185">Reference proteome</keyword>
<feature type="domain" description="HTH araC/xylS-type" evidence="4">
    <location>
        <begin position="26"/>
        <end position="124"/>
    </location>
</feature>
<dbReference type="PROSITE" id="PS00041">
    <property type="entry name" value="HTH_ARAC_FAMILY_1"/>
    <property type="match status" value="1"/>
</dbReference>
<dbReference type="GO" id="GO:0043565">
    <property type="term" value="F:sequence-specific DNA binding"/>
    <property type="evidence" value="ECO:0007669"/>
    <property type="project" value="InterPro"/>
</dbReference>
<sequence>MIAPDMLDFLQVVEMLSNWEKINAVQRMQEYIMAHYREEITLQDLAKAAMYSPWHSLRAFSELMGKTPVEYLRMVRLSAAAKKLRDTSTSILDIALESAFGSHEGFTKAFSREFAITPQEYRKRAPPLRLFSYYPIRDYYKLFEGGKEVMSDMVVFTQVIERPKRKLILKRGIRAAEYFAYCEEVGCDVWGILESIKGALQESIGVWLPENMRVPGTSEYCQGVEVPVDFSGEIPDGFDIIDLPACKYMVFQSEPFEDEKFGEVISTVWNAVKRYNPKHFGWDWAPNDGPRFQLAPIGARGYIEGIPIREYKGEGGQNI</sequence>
<evidence type="ECO:0000256" key="3">
    <source>
        <dbReference type="ARBA" id="ARBA00023163"/>
    </source>
</evidence>
<keyword evidence="2" id="KW-0238">DNA-binding</keyword>
<keyword evidence="1" id="KW-0805">Transcription regulation</keyword>
<keyword evidence="3" id="KW-0804">Transcription</keyword>
<dbReference type="PATRIC" id="fig|1195236.3.peg.3021"/>
<evidence type="ECO:0000313" key="5">
    <source>
        <dbReference type="EMBL" id="EMS71420.1"/>
    </source>
</evidence>
<dbReference type="Gene3D" id="1.10.10.60">
    <property type="entry name" value="Homeodomain-like"/>
    <property type="match status" value="2"/>
</dbReference>